<keyword evidence="2" id="KW-1185">Reference proteome</keyword>
<accession>X6NVI4</accession>
<gene>
    <name evidence="1" type="ORF">RFI_07246</name>
</gene>
<feature type="non-terminal residue" evidence="1">
    <location>
        <position position="316"/>
    </location>
</feature>
<evidence type="ECO:0000313" key="2">
    <source>
        <dbReference type="Proteomes" id="UP000023152"/>
    </source>
</evidence>
<reference evidence="1 2" key="1">
    <citation type="journal article" date="2013" name="Curr. Biol.">
        <title>The Genome of the Foraminiferan Reticulomyxa filosa.</title>
        <authorList>
            <person name="Glockner G."/>
            <person name="Hulsmann N."/>
            <person name="Schleicher M."/>
            <person name="Noegel A.A."/>
            <person name="Eichinger L."/>
            <person name="Gallinger C."/>
            <person name="Pawlowski J."/>
            <person name="Sierra R."/>
            <person name="Euteneuer U."/>
            <person name="Pillet L."/>
            <person name="Moustafa A."/>
            <person name="Platzer M."/>
            <person name="Groth M."/>
            <person name="Szafranski K."/>
            <person name="Schliwa M."/>
        </authorList>
    </citation>
    <scope>NUCLEOTIDE SEQUENCE [LARGE SCALE GENOMIC DNA]</scope>
</reference>
<proteinExistence type="predicted"/>
<dbReference type="AlphaFoldDB" id="X6NVI4"/>
<name>X6NVI4_RETFI</name>
<dbReference type="EMBL" id="ASPP01005794">
    <property type="protein sequence ID" value="ETO29873.1"/>
    <property type="molecule type" value="Genomic_DNA"/>
</dbReference>
<dbReference type="Proteomes" id="UP000023152">
    <property type="component" value="Unassembled WGS sequence"/>
</dbReference>
<comment type="caution">
    <text evidence="1">The sequence shown here is derived from an EMBL/GenBank/DDBJ whole genome shotgun (WGS) entry which is preliminary data.</text>
</comment>
<organism evidence="1 2">
    <name type="scientific">Reticulomyxa filosa</name>
    <dbReference type="NCBI Taxonomy" id="46433"/>
    <lineage>
        <taxon>Eukaryota</taxon>
        <taxon>Sar</taxon>
        <taxon>Rhizaria</taxon>
        <taxon>Retaria</taxon>
        <taxon>Foraminifera</taxon>
        <taxon>Monothalamids</taxon>
        <taxon>Reticulomyxidae</taxon>
        <taxon>Reticulomyxa</taxon>
    </lineage>
</organism>
<dbReference type="InterPro" id="IPR036339">
    <property type="entry name" value="PUB-like_dom_sf"/>
</dbReference>
<sequence>MDTFVRLDDICVTSNLNELNDTTYIRHKKKRFVNDRLKEENEFKILKNMHLHILWNILKYPKHIKYRQINKQALYNKLFSKCHTLGTDFEQIFISMEVHLQYYGFRQGNDNNWYYQHYPIQLLHLWKCYQAVITHQIIYKIRHWIKGSVCILSNGKWKDYESVFDYEHRTIMLFDKNKLKIKSLQLGNPNKSSLEFNVHIQYYNDIDIHQTRAKWACLILNHTWHFRTSHPLDRDDLSNCLSEFGSFHVIWKDIDKRIHKESLNPYSTTLKQGIQHVRHKLLMINHFICGTDELILFECIFDKWKPSILLNMNDSD</sequence>
<dbReference type="SUPFAM" id="SSF143503">
    <property type="entry name" value="PUG domain-like"/>
    <property type="match status" value="1"/>
</dbReference>
<protein>
    <submittedName>
        <fullName evidence="1">Uncharacterized protein</fullName>
    </submittedName>
</protein>
<evidence type="ECO:0000313" key="1">
    <source>
        <dbReference type="EMBL" id="ETO29873.1"/>
    </source>
</evidence>